<dbReference type="GO" id="GO:0000981">
    <property type="term" value="F:DNA-binding transcription factor activity, RNA polymerase II-specific"/>
    <property type="evidence" value="ECO:0007669"/>
    <property type="project" value="InterPro"/>
</dbReference>
<keyword evidence="1" id="KW-0539">Nucleus</keyword>
<dbReference type="PANTHER" id="PTHR38791">
    <property type="entry name" value="ZN(II)2CYS6 TRANSCRIPTION FACTOR (EUROFUNG)-RELATED-RELATED"/>
    <property type="match status" value="1"/>
</dbReference>
<dbReference type="Pfam" id="PF00172">
    <property type="entry name" value="Zn_clus"/>
    <property type="match status" value="1"/>
</dbReference>
<evidence type="ECO:0000259" key="3">
    <source>
        <dbReference type="PROSITE" id="PS50048"/>
    </source>
</evidence>
<dbReference type="SMART" id="SM00066">
    <property type="entry name" value="GAL4"/>
    <property type="match status" value="1"/>
</dbReference>
<proteinExistence type="predicted"/>
<dbReference type="PROSITE" id="PS00463">
    <property type="entry name" value="ZN2_CY6_FUNGAL_1"/>
    <property type="match status" value="1"/>
</dbReference>
<feature type="domain" description="Zn(2)-C6 fungal-type" evidence="3">
    <location>
        <begin position="10"/>
        <end position="38"/>
    </location>
</feature>
<dbReference type="AlphaFoldDB" id="A0AA39ZVT8"/>
<evidence type="ECO:0000313" key="4">
    <source>
        <dbReference type="EMBL" id="KAK0704642.1"/>
    </source>
</evidence>
<dbReference type="GO" id="GO:0008270">
    <property type="term" value="F:zinc ion binding"/>
    <property type="evidence" value="ECO:0007669"/>
    <property type="project" value="InterPro"/>
</dbReference>
<protein>
    <recommendedName>
        <fullName evidence="3">Zn(2)-C6 fungal-type domain-containing protein</fullName>
    </recommendedName>
</protein>
<sequence length="581" mass="64190">MVYGGKPSRGCRTCRARRIKCDEGKPTCKQCAKSKRECGGYRSEFEIVHRDQTTTTVRRVRKALELERRPPAAPATTGFTFVHEQPEEFFRQQSQGRQWHRPHNSSPPPVVTMPLAQRAACYFASNFILCPLTSTPHGYFDYLIPLLESAPADSALNHAFNACAFAAFGNRVKSASVDFSGLSLKAHTLALTTTHLALGNAAKANTNSTLAAVLLLSLYESITAVKNAQMLTWKSHVDGAAHIVKARGRAQMCQTKTGALLFNAVRHQLISRSLSSGKAPPLGADWWVDDDDATDSVFTTAEGFALKTSELCVEVSRFAANRPLDFVRQMIDMAKRVHAVDHDIAAWEAHIPSEFRPRTLCWVPAADTAPRAATAYAEMEVFPGRVDIYPDFVTAAAWNMGRVSRLILESLRVRITAWLCSPTDYRTTAEYARSKEVCEDIISDIIASVPYHLGWHTRRRELFENESERSGFACGEDKPVKALPALLLMWSLTTVKNNDMTSEAQRAWAKGRLSLISDHVGIKNAGVLNQFPFRFPSMMIRQDGLMSSPDPLQDPVGAGVIKRQSDTSSESAPRGESLASS</sequence>
<dbReference type="PANTHER" id="PTHR38791:SF13">
    <property type="entry name" value="ZN(2)-C6 FUNGAL-TYPE DOMAIN-CONTAINING PROTEIN"/>
    <property type="match status" value="1"/>
</dbReference>
<keyword evidence="5" id="KW-1185">Reference proteome</keyword>
<reference evidence="4" key="1">
    <citation type="submission" date="2023-06" db="EMBL/GenBank/DDBJ databases">
        <title>Genome-scale phylogeny and comparative genomics of the fungal order Sordariales.</title>
        <authorList>
            <consortium name="Lawrence Berkeley National Laboratory"/>
            <person name="Hensen N."/>
            <person name="Bonometti L."/>
            <person name="Westerberg I."/>
            <person name="Brannstrom I.O."/>
            <person name="Guillou S."/>
            <person name="Cros-Aarteil S."/>
            <person name="Calhoun S."/>
            <person name="Haridas S."/>
            <person name="Kuo A."/>
            <person name="Mondo S."/>
            <person name="Pangilinan J."/>
            <person name="Riley R."/>
            <person name="Labutti K."/>
            <person name="Andreopoulos B."/>
            <person name="Lipzen A."/>
            <person name="Chen C."/>
            <person name="Yanf M."/>
            <person name="Daum C."/>
            <person name="Ng V."/>
            <person name="Clum A."/>
            <person name="Steindorff A."/>
            <person name="Ohm R."/>
            <person name="Martin F."/>
            <person name="Silar P."/>
            <person name="Natvig D."/>
            <person name="Lalanne C."/>
            <person name="Gautier V."/>
            <person name="Ament-Velasquez S.L."/>
            <person name="Kruys A."/>
            <person name="Hutchinson M.I."/>
            <person name="Powell A.J."/>
            <person name="Barry K."/>
            <person name="Miller A.N."/>
            <person name="Grigoriev I.V."/>
            <person name="Debuchy R."/>
            <person name="Gladieux P."/>
            <person name="Thoren M.H."/>
            <person name="Johannesson H."/>
        </authorList>
    </citation>
    <scope>NUCLEOTIDE SEQUENCE</scope>
    <source>
        <strain evidence="4">SMH4607-1</strain>
    </source>
</reference>
<name>A0AA39ZVT8_9PEZI</name>
<dbReference type="CDD" id="cd00067">
    <property type="entry name" value="GAL4"/>
    <property type="match status" value="1"/>
</dbReference>
<dbReference type="SUPFAM" id="SSF57701">
    <property type="entry name" value="Zn2/Cys6 DNA-binding domain"/>
    <property type="match status" value="1"/>
</dbReference>
<accession>A0AA39ZVT8</accession>
<dbReference type="InterPro" id="IPR036864">
    <property type="entry name" value="Zn2-C6_fun-type_DNA-bd_sf"/>
</dbReference>
<evidence type="ECO:0000313" key="5">
    <source>
        <dbReference type="Proteomes" id="UP001172102"/>
    </source>
</evidence>
<feature type="region of interest" description="Disordered" evidence="2">
    <location>
        <begin position="544"/>
        <end position="581"/>
    </location>
</feature>
<dbReference type="InterPro" id="IPR001138">
    <property type="entry name" value="Zn2Cys6_DnaBD"/>
</dbReference>
<dbReference type="Proteomes" id="UP001172102">
    <property type="component" value="Unassembled WGS sequence"/>
</dbReference>
<dbReference type="InterPro" id="IPR053175">
    <property type="entry name" value="DHMBA_Reg_Transcription_Factor"/>
</dbReference>
<organism evidence="4 5">
    <name type="scientific">Lasiosphaeris hirsuta</name>
    <dbReference type="NCBI Taxonomy" id="260670"/>
    <lineage>
        <taxon>Eukaryota</taxon>
        <taxon>Fungi</taxon>
        <taxon>Dikarya</taxon>
        <taxon>Ascomycota</taxon>
        <taxon>Pezizomycotina</taxon>
        <taxon>Sordariomycetes</taxon>
        <taxon>Sordariomycetidae</taxon>
        <taxon>Sordariales</taxon>
        <taxon>Lasiosphaeriaceae</taxon>
        <taxon>Lasiosphaeris</taxon>
    </lineage>
</organism>
<evidence type="ECO:0000256" key="1">
    <source>
        <dbReference type="ARBA" id="ARBA00023242"/>
    </source>
</evidence>
<evidence type="ECO:0000256" key="2">
    <source>
        <dbReference type="SAM" id="MobiDB-lite"/>
    </source>
</evidence>
<comment type="caution">
    <text evidence="4">The sequence shown here is derived from an EMBL/GenBank/DDBJ whole genome shotgun (WGS) entry which is preliminary data.</text>
</comment>
<dbReference type="Gene3D" id="4.10.240.10">
    <property type="entry name" value="Zn(2)-C6 fungal-type DNA-binding domain"/>
    <property type="match status" value="1"/>
</dbReference>
<dbReference type="PROSITE" id="PS50048">
    <property type="entry name" value="ZN2_CY6_FUNGAL_2"/>
    <property type="match status" value="1"/>
</dbReference>
<gene>
    <name evidence="4" type="ORF">B0H67DRAFT_591955</name>
</gene>
<dbReference type="EMBL" id="JAUKUA010000007">
    <property type="protein sequence ID" value="KAK0704642.1"/>
    <property type="molecule type" value="Genomic_DNA"/>
</dbReference>